<reference evidence="2 3" key="1">
    <citation type="journal article" date="2015" name="Stand. Genomic Sci.">
        <title>High quality draft genome sequence of the moderately halophilic bacterium Pontibacillus yanchengensis Y32(T) and comparison among Pontibacillus genomes.</title>
        <authorList>
            <person name="Huang J."/>
            <person name="Qiao Z.X."/>
            <person name="Tang J.W."/>
            <person name="Wang G."/>
        </authorList>
    </citation>
    <scope>NUCLEOTIDE SEQUENCE [LARGE SCALE GENOMIC DNA]</scope>
    <source>
        <strain evidence="2 3">Y32</strain>
    </source>
</reference>
<dbReference type="OrthoDB" id="2381855at2"/>
<accession>A0A0A2TW08</accession>
<feature type="transmembrane region" description="Helical" evidence="1">
    <location>
        <begin position="113"/>
        <end position="131"/>
    </location>
</feature>
<feature type="transmembrane region" description="Helical" evidence="1">
    <location>
        <begin position="49"/>
        <end position="69"/>
    </location>
</feature>
<evidence type="ECO:0000313" key="2">
    <source>
        <dbReference type="EMBL" id="KGP73475.1"/>
    </source>
</evidence>
<protein>
    <recommendedName>
        <fullName evidence="4">VanZ-like domain-containing protein</fullName>
    </recommendedName>
</protein>
<dbReference type="AlphaFoldDB" id="A0A0A2TW08"/>
<feature type="transmembrane region" description="Helical" evidence="1">
    <location>
        <begin position="20"/>
        <end position="37"/>
    </location>
</feature>
<dbReference type="RefSeq" id="WP_036817752.1">
    <property type="nucleotide sequence ID" value="NZ_AVBF01000013.1"/>
</dbReference>
<feature type="transmembrane region" description="Helical" evidence="1">
    <location>
        <begin position="81"/>
        <end position="101"/>
    </location>
</feature>
<evidence type="ECO:0000256" key="1">
    <source>
        <dbReference type="SAM" id="Phobius"/>
    </source>
</evidence>
<sequence>MGRRWSGGSSNHHSIIYLNYYSIIVIGVLYGINRFYIKERTLHPFVHGYLHDVMAGWFMIAFLQIVLAWSKYRHSYVLHSLKLQLLVVSVAGIYWELFTPLYLPNSVSDPLDIVAYLTGALFYGFVLKFLYRKRK</sequence>
<proteinExistence type="predicted"/>
<organism evidence="2 3">
    <name type="scientific">Pontibacillus yanchengensis Y32</name>
    <dbReference type="NCBI Taxonomy" id="1385514"/>
    <lineage>
        <taxon>Bacteria</taxon>
        <taxon>Bacillati</taxon>
        <taxon>Bacillota</taxon>
        <taxon>Bacilli</taxon>
        <taxon>Bacillales</taxon>
        <taxon>Bacillaceae</taxon>
        <taxon>Pontibacillus</taxon>
    </lineage>
</organism>
<name>A0A0A2TW08_9BACI</name>
<gene>
    <name evidence="2" type="ORF">N782_05330</name>
</gene>
<evidence type="ECO:0008006" key="4">
    <source>
        <dbReference type="Google" id="ProtNLM"/>
    </source>
</evidence>
<keyword evidence="1" id="KW-0472">Membrane</keyword>
<keyword evidence="3" id="KW-1185">Reference proteome</keyword>
<keyword evidence="1" id="KW-0812">Transmembrane</keyword>
<dbReference type="EMBL" id="AVBF01000013">
    <property type="protein sequence ID" value="KGP73475.1"/>
    <property type="molecule type" value="Genomic_DNA"/>
</dbReference>
<dbReference type="eggNOG" id="ENOG5033EPJ">
    <property type="taxonomic scope" value="Bacteria"/>
</dbReference>
<comment type="caution">
    <text evidence="2">The sequence shown here is derived from an EMBL/GenBank/DDBJ whole genome shotgun (WGS) entry which is preliminary data.</text>
</comment>
<dbReference type="Proteomes" id="UP000030147">
    <property type="component" value="Unassembled WGS sequence"/>
</dbReference>
<keyword evidence="1" id="KW-1133">Transmembrane helix</keyword>
<evidence type="ECO:0000313" key="3">
    <source>
        <dbReference type="Proteomes" id="UP000030147"/>
    </source>
</evidence>